<dbReference type="AlphaFoldDB" id="A0A4R5KIX9"/>
<evidence type="ECO:0000313" key="2">
    <source>
        <dbReference type="Proteomes" id="UP000295636"/>
    </source>
</evidence>
<reference evidence="1 2" key="1">
    <citation type="submission" date="2019-03" db="EMBL/GenBank/DDBJ databases">
        <title>This is whole genome sequence of Paenibacillus sp MS74 strain.</title>
        <authorList>
            <person name="Trinh H.N."/>
        </authorList>
    </citation>
    <scope>NUCLEOTIDE SEQUENCE [LARGE SCALE GENOMIC DNA]</scope>
    <source>
        <strain evidence="1 2">MS74</strain>
    </source>
</reference>
<dbReference type="Proteomes" id="UP000295636">
    <property type="component" value="Unassembled WGS sequence"/>
</dbReference>
<dbReference type="Gene3D" id="1.20.1260.120">
    <property type="entry name" value="Protein of unknown function DUF2935"/>
    <property type="match status" value="1"/>
</dbReference>
<dbReference type="InterPro" id="IPR021328">
    <property type="entry name" value="CotB-like"/>
</dbReference>
<accession>A0A4R5KIX9</accession>
<sequence length="94" mass="10432">MFHISLHYDLIWLSDTSGHAGSIASGLDRVESGLIEQSTVFEKHFNDYSRGFVLQWGPIFWGLIGAASGSLWLPKSIEWHASPAQGDDGNWINT</sequence>
<gene>
    <name evidence="1" type="ORF">E1757_21270</name>
</gene>
<dbReference type="OrthoDB" id="1633927at2"/>
<protein>
    <submittedName>
        <fullName evidence="1">DUF2935 domain-containing protein</fullName>
    </submittedName>
</protein>
<keyword evidence="2" id="KW-1185">Reference proteome</keyword>
<organism evidence="1 2">
    <name type="scientific">Paenibacillus piri</name>
    <dbReference type="NCBI Taxonomy" id="2547395"/>
    <lineage>
        <taxon>Bacteria</taxon>
        <taxon>Bacillati</taxon>
        <taxon>Bacillota</taxon>
        <taxon>Bacilli</taxon>
        <taxon>Bacillales</taxon>
        <taxon>Paenibacillaceae</taxon>
        <taxon>Paenibacillus</taxon>
    </lineage>
</organism>
<dbReference type="SUPFAM" id="SSF158430">
    <property type="entry name" value="Bacillus cereus metalloprotein-like"/>
    <property type="match status" value="1"/>
</dbReference>
<dbReference type="RefSeq" id="WP_133231868.1">
    <property type="nucleotide sequence ID" value="NZ_SMRT01000011.1"/>
</dbReference>
<evidence type="ECO:0000313" key="1">
    <source>
        <dbReference type="EMBL" id="TDF95072.1"/>
    </source>
</evidence>
<dbReference type="EMBL" id="SMRT01000011">
    <property type="protein sequence ID" value="TDF95072.1"/>
    <property type="molecule type" value="Genomic_DNA"/>
</dbReference>
<comment type="caution">
    <text evidence="1">The sequence shown here is derived from an EMBL/GenBank/DDBJ whole genome shotgun (WGS) entry which is preliminary data.</text>
</comment>
<dbReference type="Pfam" id="PF11155">
    <property type="entry name" value="DUF2935"/>
    <property type="match status" value="1"/>
</dbReference>
<proteinExistence type="predicted"/>
<name>A0A4R5KIX9_9BACL</name>